<protein>
    <recommendedName>
        <fullName evidence="2">DUF3500 domain-containing protein</fullName>
    </recommendedName>
</protein>
<dbReference type="NCBIfam" id="TIGR01409">
    <property type="entry name" value="TAT_signal_seq"/>
    <property type="match status" value="1"/>
</dbReference>
<proteinExistence type="predicted"/>
<dbReference type="InterPro" id="IPR019546">
    <property type="entry name" value="TAT_signal_bac_arc"/>
</dbReference>
<evidence type="ECO:0008006" key="2">
    <source>
        <dbReference type="Google" id="ProtNLM"/>
    </source>
</evidence>
<gene>
    <name evidence="1" type="ORF">METZ01_LOCUS249410</name>
</gene>
<sequence length="381" mass="43425">MVEKARKVERMAVINLIWSNFGQLTRAGESFLFRMYREKQIASTGKMTNLDRMKTNPQIEAIDCCETSRREFLKKAGVGLASVAAAPSLLAKKSVIHPETQVTSLYKTLTEKQRKAICFSWDHPLRNRVENNWHIQKKLAVGDMEDDQIELVRNIFNGLHSDEYRKVVYDQVVHDSPGGFDDSAIAIFGEPGTGKFELVFTGRHVTRRCDGDSLDGTAFGGPIFYGHAAKSFNEKPDHEGNAYWFQAKRPNELFKALDGKQRKASLLGKSRGEHGTKTVELTGKKEGLPGLRAADMSKDQQGLMREVMKDMLAPFRKKDADESMKLIEKNGFENLHIAYYKDENIGKDETWDVWQVEGPTMLWYFRGKPHVHTWLHIRDKA</sequence>
<accession>A0A382IAB8</accession>
<name>A0A382IAB8_9ZZZZ</name>
<dbReference type="EMBL" id="UINC01066152">
    <property type="protein sequence ID" value="SVB96556.1"/>
    <property type="molecule type" value="Genomic_DNA"/>
</dbReference>
<dbReference type="AlphaFoldDB" id="A0A382IAB8"/>
<evidence type="ECO:0000313" key="1">
    <source>
        <dbReference type="EMBL" id="SVB96556.1"/>
    </source>
</evidence>
<reference evidence="1" key="1">
    <citation type="submission" date="2018-05" db="EMBL/GenBank/DDBJ databases">
        <authorList>
            <person name="Lanie J.A."/>
            <person name="Ng W.-L."/>
            <person name="Kazmierczak K.M."/>
            <person name="Andrzejewski T.M."/>
            <person name="Davidsen T.M."/>
            <person name="Wayne K.J."/>
            <person name="Tettelin H."/>
            <person name="Glass J.I."/>
            <person name="Rusch D."/>
            <person name="Podicherti R."/>
            <person name="Tsui H.-C.T."/>
            <person name="Winkler M.E."/>
        </authorList>
    </citation>
    <scope>NUCLEOTIDE SEQUENCE</scope>
</reference>
<dbReference type="Pfam" id="PF12006">
    <property type="entry name" value="DUF3500"/>
    <property type="match status" value="1"/>
</dbReference>
<organism evidence="1">
    <name type="scientific">marine metagenome</name>
    <dbReference type="NCBI Taxonomy" id="408172"/>
    <lineage>
        <taxon>unclassified sequences</taxon>
        <taxon>metagenomes</taxon>
        <taxon>ecological metagenomes</taxon>
    </lineage>
</organism>
<dbReference type="InterPro" id="IPR021889">
    <property type="entry name" value="DUF3500"/>
</dbReference>